<comment type="caution">
    <text evidence="17">The sequence shown here is derived from an EMBL/GenBank/DDBJ whole genome shotgun (WGS) entry which is preliminary data.</text>
</comment>
<dbReference type="InterPro" id="IPR027417">
    <property type="entry name" value="P-loop_NTPase"/>
</dbReference>
<dbReference type="EMBL" id="JARO02022895">
    <property type="protein sequence ID" value="KPP56287.1"/>
    <property type="molecule type" value="Genomic_DNA"/>
</dbReference>
<evidence type="ECO:0000256" key="3">
    <source>
        <dbReference type="ARBA" id="ARBA00004514"/>
    </source>
</evidence>
<dbReference type="PANTHER" id="PTHR10903:SF107">
    <property type="entry name" value="GTPASE IMAP FAMILY MEMBER 4-LIKE-RELATED"/>
    <property type="match status" value="1"/>
</dbReference>
<dbReference type="Pfam" id="PF04548">
    <property type="entry name" value="AIG1"/>
    <property type="match status" value="1"/>
</dbReference>
<evidence type="ECO:0000256" key="12">
    <source>
        <dbReference type="ARBA" id="ARBA00023134"/>
    </source>
</evidence>
<evidence type="ECO:0000256" key="15">
    <source>
        <dbReference type="ARBA" id="ARBA00077278"/>
    </source>
</evidence>
<evidence type="ECO:0000256" key="9">
    <source>
        <dbReference type="ARBA" id="ARBA00022824"/>
    </source>
</evidence>
<evidence type="ECO:0000256" key="5">
    <source>
        <dbReference type="ARBA" id="ARBA00008535"/>
    </source>
</evidence>
<feature type="domain" description="AIG1-type G" evidence="16">
    <location>
        <begin position="1"/>
        <end position="188"/>
    </location>
</feature>
<comment type="subcellular location">
    <subcellularLocation>
        <location evidence="3">Cytoplasm</location>
        <location evidence="3">Cytosol</location>
    </subcellularLocation>
    <subcellularLocation>
        <location evidence="2">Endoplasmic reticulum</location>
    </subcellularLocation>
    <subcellularLocation>
        <location evidence="4">Golgi apparatus</location>
    </subcellularLocation>
    <subcellularLocation>
        <location evidence="1">Mitochondrion</location>
    </subcellularLocation>
</comment>
<feature type="non-terminal residue" evidence="17">
    <location>
        <position position="1"/>
    </location>
</feature>
<keyword evidence="7" id="KW-0677">Repeat</keyword>
<evidence type="ECO:0000256" key="8">
    <source>
        <dbReference type="ARBA" id="ARBA00022741"/>
    </source>
</evidence>
<dbReference type="PROSITE" id="PS51720">
    <property type="entry name" value="G_AIG1"/>
    <property type="match status" value="1"/>
</dbReference>
<proteinExistence type="inferred from homology"/>
<evidence type="ECO:0000256" key="6">
    <source>
        <dbReference type="ARBA" id="ARBA00022490"/>
    </source>
</evidence>
<keyword evidence="11" id="KW-0496">Mitochondrion</keyword>
<keyword evidence="9" id="KW-0256">Endoplasmic reticulum</keyword>
<feature type="non-terminal residue" evidence="17">
    <location>
        <position position="204"/>
    </location>
</feature>
<sequence length="204" mass="23429">IVLLGWTDSGKTSSGNTILGRAAFCTEKGTEECEKREGFVDGRQVTVVDTQGWKRIASLTFFKKEIVRGVELCPPGPHALLLVMRLDKDVETGSLQELLELLSMRVWNRTIVLFTHRDAVGETTDLERHIQKKGVYKQLLEKCGNRYHIFDNNEVGRDQVTELLKKIDEMVEGNTERFLPNKEIHEVFITLKVRQRRHSKEQPP</sequence>
<dbReference type="InterPro" id="IPR045058">
    <property type="entry name" value="GIMA/IAN/Toc"/>
</dbReference>
<reference evidence="17 18" key="1">
    <citation type="submission" date="2015-08" db="EMBL/GenBank/DDBJ databases">
        <title>The genome of the Asian arowana (Scleropages formosus).</title>
        <authorList>
            <person name="Tan M.H."/>
            <person name="Gan H.M."/>
            <person name="Croft L.J."/>
            <person name="Austin C.M."/>
        </authorList>
    </citation>
    <scope>NUCLEOTIDE SEQUENCE [LARGE SCALE GENOMIC DNA]</scope>
    <source>
        <strain evidence="17">Aro1</strain>
    </source>
</reference>
<dbReference type="GO" id="GO:0005525">
    <property type="term" value="F:GTP binding"/>
    <property type="evidence" value="ECO:0007669"/>
    <property type="project" value="UniProtKB-KW"/>
</dbReference>
<evidence type="ECO:0000256" key="10">
    <source>
        <dbReference type="ARBA" id="ARBA00023034"/>
    </source>
</evidence>
<dbReference type="GO" id="GO:0005829">
    <property type="term" value="C:cytosol"/>
    <property type="evidence" value="ECO:0007669"/>
    <property type="project" value="UniProtKB-SubCell"/>
</dbReference>
<dbReference type="STRING" id="113540.ENSSFOP00015062024"/>
<keyword evidence="6" id="KW-0963">Cytoplasm</keyword>
<keyword evidence="12" id="KW-0342">GTP-binding</keyword>
<accession>A0A0P7W5I2</accession>
<dbReference type="Gene3D" id="3.40.50.300">
    <property type="entry name" value="P-loop containing nucleotide triphosphate hydrolases"/>
    <property type="match status" value="1"/>
</dbReference>
<evidence type="ECO:0000256" key="7">
    <source>
        <dbReference type="ARBA" id="ARBA00022737"/>
    </source>
</evidence>
<dbReference type="InterPro" id="IPR006703">
    <property type="entry name" value="G_AIG1"/>
</dbReference>
<evidence type="ECO:0000256" key="11">
    <source>
        <dbReference type="ARBA" id="ARBA00023128"/>
    </source>
</evidence>
<evidence type="ECO:0000256" key="14">
    <source>
        <dbReference type="ARBA" id="ARBA00073539"/>
    </source>
</evidence>
<evidence type="ECO:0000313" key="17">
    <source>
        <dbReference type="EMBL" id="KPP56287.1"/>
    </source>
</evidence>
<keyword evidence="10" id="KW-0333">Golgi apparatus</keyword>
<comment type="similarity">
    <text evidence="5">Belongs to the TRAFAC class TrmE-Era-EngA-EngB-Septin-like GTPase superfamily. AIG1/Toc34/Toc159-like paraseptin GTPase family. IAN subfamily.</text>
</comment>
<dbReference type="FunFam" id="3.40.50.300:FF:000536">
    <property type="entry name" value="GTPase IMAP family member 8"/>
    <property type="match status" value="1"/>
</dbReference>
<dbReference type="Proteomes" id="UP000034805">
    <property type="component" value="Unassembled WGS sequence"/>
</dbReference>
<dbReference type="AlphaFoldDB" id="A0A0P7W5I2"/>
<gene>
    <name evidence="17" type="ORF">Z043_126122</name>
</gene>
<evidence type="ECO:0000256" key="13">
    <source>
        <dbReference type="ARBA" id="ARBA00056809"/>
    </source>
</evidence>
<organism evidence="17 18">
    <name type="scientific">Scleropages formosus</name>
    <name type="common">Asian bonytongue</name>
    <name type="synonym">Osteoglossum formosum</name>
    <dbReference type="NCBI Taxonomy" id="113540"/>
    <lineage>
        <taxon>Eukaryota</taxon>
        <taxon>Metazoa</taxon>
        <taxon>Chordata</taxon>
        <taxon>Craniata</taxon>
        <taxon>Vertebrata</taxon>
        <taxon>Euteleostomi</taxon>
        <taxon>Actinopterygii</taxon>
        <taxon>Neopterygii</taxon>
        <taxon>Teleostei</taxon>
        <taxon>Osteoglossocephala</taxon>
        <taxon>Osteoglossomorpha</taxon>
        <taxon>Osteoglossiformes</taxon>
        <taxon>Osteoglossidae</taxon>
        <taxon>Scleropages</taxon>
    </lineage>
</organism>
<protein>
    <recommendedName>
        <fullName evidence="14">GTPase IMAP family member 8</fullName>
    </recommendedName>
    <alternativeName>
        <fullName evidence="15">Immune-associated nucleotide-binding protein 9</fullName>
    </alternativeName>
</protein>
<dbReference type="SUPFAM" id="SSF52540">
    <property type="entry name" value="P-loop containing nucleoside triphosphate hydrolases"/>
    <property type="match status" value="1"/>
</dbReference>
<evidence type="ECO:0000256" key="2">
    <source>
        <dbReference type="ARBA" id="ARBA00004240"/>
    </source>
</evidence>
<evidence type="ECO:0000256" key="4">
    <source>
        <dbReference type="ARBA" id="ARBA00004555"/>
    </source>
</evidence>
<evidence type="ECO:0000256" key="1">
    <source>
        <dbReference type="ARBA" id="ARBA00004173"/>
    </source>
</evidence>
<name>A0A0P7W5I2_SCLFO</name>
<dbReference type="PANTHER" id="PTHR10903">
    <property type="entry name" value="GTPASE, IMAP FAMILY MEMBER-RELATED"/>
    <property type="match status" value="1"/>
</dbReference>
<keyword evidence="8" id="KW-0547">Nucleotide-binding</keyword>
<evidence type="ECO:0000259" key="16">
    <source>
        <dbReference type="PROSITE" id="PS51720"/>
    </source>
</evidence>
<dbReference type="GO" id="GO:0005739">
    <property type="term" value="C:mitochondrion"/>
    <property type="evidence" value="ECO:0007669"/>
    <property type="project" value="UniProtKB-SubCell"/>
</dbReference>
<evidence type="ECO:0000313" key="18">
    <source>
        <dbReference type="Proteomes" id="UP000034805"/>
    </source>
</evidence>
<comment type="function">
    <text evidence="13">Exerts an anti-apoptotic effect in the immune system and is involved in responses to infections.</text>
</comment>
<dbReference type="GO" id="GO:0005783">
    <property type="term" value="C:endoplasmic reticulum"/>
    <property type="evidence" value="ECO:0007669"/>
    <property type="project" value="UniProtKB-SubCell"/>
</dbReference>
<dbReference type="GO" id="GO:0005794">
    <property type="term" value="C:Golgi apparatus"/>
    <property type="evidence" value="ECO:0007669"/>
    <property type="project" value="UniProtKB-SubCell"/>
</dbReference>